<evidence type="ECO:0000256" key="1">
    <source>
        <dbReference type="ARBA" id="ARBA00022801"/>
    </source>
</evidence>
<dbReference type="InterPro" id="IPR050300">
    <property type="entry name" value="GDXG_lipolytic_enzyme"/>
</dbReference>
<name>A0ABP7U8Y2_9SPHN</name>
<sequence>MFAPNSGQRIDFDLAYKTAGERDLHLDIFRPAPALNRGQGLLLVHGGAWRSGSKAHFYALANRLARRGYTVFLPEYRLAPEAPYPAGMRDVADALAWAQGNAKHYGLKPSRIAIGGASSGGQMAALLAYRGTDAYGAGKAVPNALVDLDGVLDMTTPFALGFENAAGPASPFAQWLGGSFEQVPQRWREASAATYVGAASPPTLVIASSAPRFTAGREAVLAALKAKGIRTDSYTFARSPHDLWLFEPYLGVAVERIDRFLRAVAADEARKGRK</sequence>
<evidence type="ECO:0000259" key="2">
    <source>
        <dbReference type="Pfam" id="PF20434"/>
    </source>
</evidence>
<dbReference type="Proteomes" id="UP001424459">
    <property type="component" value="Unassembled WGS sequence"/>
</dbReference>
<dbReference type="InterPro" id="IPR049492">
    <property type="entry name" value="BD-FAE-like_dom"/>
</dbReference>
<dbReference type="PANTHER" id="PTHR48081">
    <property type="entry name" value="AB HYDROLASE SUPERFAMILY PROTEIN C4A8.06C"/>
    <property type="match status" value="1"/>
</dbReference>
<evidence type="ECO:0000313" key="3">
    <source>
        <dbReference type="EMBL" id="GAA4038118.1"/>
    </source>
</evidence>
<dbReference type="Gene3D" id="3.40.50.1820">
    <property type="entry name" value="alpha/beta hydrolase"/>
    <property type="match status" value="1"/>
</dbReference>
<keyword evidence="1" id="KW-0378">Hydrolase</keyword>
<reference evidence="4" key="1">
    <citation type="journal article" date="2019" name="Int. J. Syst. Evol. Microbiol.">
        <title>The Global Catalogue of Microorganisms (GCM) 10K type strain sequencing project: providing services to taxonomists for standard genome sequencing and annotation.</title>
        <authorList>
            <consortium name="The Broad Institute Genomics Platform"/>
            <consortium name="The Broad Institute Genome Sequencing Center for Infectious Disease"/>
            <person name="Wu L."/>
            <person name="Ma J."/>
        </authorList>
    </citation>
    <scope>NUCLEOTIDE SEQUENCE [LARGE SCALE GENOMIC DNA]</scope>
    <source>
        <strain evidence="4">JCM 17564</strain>
    </source>
</reference>
<dbReference type="SUPFAM" id="SSF53474">
    <property type="entry name" value="alpha/beta-Hydrolases"/>
    <property type="match status" value="1"/>
</dbReference>
<dbReference type="InterPro" id="IPR029058">
    <property type="entry name" value="AB_hydrolase_fold"/>
</dbReference>
<protein>
    <recommendedName>
        <fullName evidence="2">BD-FAE-like domain-containing protein</fullName>
    </recommendedName>
</protein>
<comment type="caution">
    <text evidence="3">The sequence shown here is derived from an EMBL/GenBank/DDBJ whole genome shotgun (WGS) entry which is preliminary data.</text>
</comment>
<dbReference type="RefSeq" id="WP_344696802.1">
    <property type="nucleotide sequence ID" value="NZ_BAABBR010000001.1"/>
</dbReference>
<feature type="domain" description="BD-FAE-like" evidence="2">
    <location>
        <begin position="26"/>
        <end position="208"/>
    </location>
</feature>
<organism evidence="3 4">
    <name type="scientific">Sphingomonas rosea</name>
    <dbReference type="NCBI Taxonomy" id="335605"/>
    <lineage>
        <taxon>Bacteria</taxon>
        <taxon>Pseudomonadati</taxon>
        <taxon>Pseudomonadota</taxon>
        <taxon>Alphaproteobacteria</taxon>
        <taxon>Sphingomonadales</taxon>
        <taxon>Sphingomonadaceae</taxon>
        <taxon>Sphingomonas</taxon>
    </lineage>
</organism>
<gene>
    <name evidence="3" type="ORF">GCM10022281_18560</name>
</gene>
<dbReference type="EMBL" id="BAABBR010000001">
    <property type="protein sequence ID" value="GAA4038118.1"/>
    <property type="molecule type" value="Genomic_DNA"/>
</dbReference>
<accession>A0ABP7U8Y2</accession>
<evidence type="ECO:0000313" key="4">
    <source>
        <dbReference type="Proteomes" id="UP001424459"/>
    </source>
</evidence>
<keyword evidence="4" id="KW-1185">Reference proteome</keyword>
<proteinExistence type="predicted"/>
<dbReference type="Pfam" id="PF20434">
    <property type="entry name" value="BD-FAE"/>
    <property type="match status" value="1"/>
</dbReference>